<dbReference type="InterPro" id="IPR043726">
    <property type="entry name" value="LiaI-LiaF-like_TM1"/>
</dbReference>
<organism evidence="4 5">
    <name type="scientific">Mucilaginibacter aquatilis</name>
    <dbReference type="NCBI Taxonomy" id="1517760"/>
    <lineage>
        <taxon>Bacteria</taxon>
        <taxon>Pseudomonadati</taxon>
        <taxon>Bacteroidota</taxon>
        <taxon>Sphingobacteriia</taxon>
        <taxon>Sphingobacteriales</taxon>
        <taxon>Sphingobacteriaceae</taxon>
        <taxon>Mucilaginibacter</taxon>
    </lineage>
</organism>
<feature type="transmembrane region" description="Helical" evidence="2">
    <location>
        <begin position="6"/>
        <end position="27"/>
    </location>
</feature>
<dbReference type="RefSeq" id="WP_157540656.1">
    <property type="nucleotide sequence ID" value="NZ_WQLA01000002.1"/>
</dbReference>
<sequence length="320" mass="35250">MKSDRLFSGLVLVIIGVVFLLNSFNIIHFSWWNIWKLWPIFLVIGGVNLLLSNTKAAWAVIVKVLVLVIGVGLVVYSGTRPRNQSLPGWQFNFDDNNNDDDSDRDGDVKSTRNSNTYSEAFVAGTKVARLEIAGGGTTYELKDTTKDLFHAEAREHFGDYGLSTTKEDSITVVDFSMSKHNQKFNFGDGGMNKVSIGLNPVPVWDIELKGGAAEIDFDLTKFKVRNVNVNGGATSTDIKLAANMPVTNVSVHAGASETKIMVPKNAGCDIEMHGGLTSKHFDDFTKVSNTHYVTPGFENATNKIYLKLKGGVSEFRVERY</sequence>
<feature type="transmembrane region" description="Helical" evidence="2">
    <location>
        <begin position="57"/>
        <end position="76"/>
    </location>
</feature>
<protein>
    <recommendedName>
        <fullName evidence="3">LiaI-LiaF-like transmembrane region domain-containing protein</fullName>
    </recommendedName>
</protein>
<name>A0A6I4I6V1_9SPHI</name>
<feature type="region of interest" description="Disordered" evidence="1">
    <location>
        <begin position="89"/>
        <end position="112"/>
    </location>
</feature>
<feature type="domain" description="LiaI-LiaF-like transmembrane region" evidence="3">
    <location>
        <begin position="6"/>
        <end position="50"/>
    </location>
</feature>
<reference evidence="4 5" key="1">
    <citation type="submission" date="2019-12" db="EMBL/GenBank/DDBJ databases">
        <title>Mucilaginibacter sp. HME9299 genome sequencing and assembly.</title>
        <authorList>
            <person name="Kang H."/>
            <person name="Kim H."/>
            <person name="Joh K."/>
        </authorList>
    </citation>
    <scope>NUCLEOTIDE SEQUENCE [LARGE SCALE GENOMIC DNA]</scope>
    <source>
        <strain evidence="4 5">HME9299</strain>
    </source>
</reference>
<dbReference type="EMBL" id="WQLA01000002">
    <property type="protein sequence ID" value="MVN90890.1"/>
    <property type="molecule type" value="Genomic_DNA"/>
</dbReference>
<proteinExistence type="predicted"/>
<dbReference type="Pfam" id="PF18917">
    <property type="entry name" value="LiaI-LiaF-like_TM1"/>
    <property type="match status" value="1"/>
</dbReference>
<evidence type="ECO:0000256" key="2">
    <source>
        <dbReference type="SAM" id="Phobius"/>
    </source>
</evidence>
<comment type="caution">
    <text evidence="4">The sequence shown here is derived from an EMBL/GenBank/DDBJ whole genome shotgun (WGS) entry which is preliminary data.</text>
</comment>
<keyword evidence="5" id="KW-1185">Reference proteome</keyword>
<evidence type="ECO:0000313" key="4">
    <source>
        <dbReference type="EMBL" id="MVN90890.1"/>
    </source>
</evidence>
<dbReference type="AlphaFoldDB" id="A0A6I4I6V1"/>
<dbReference type="OrthoDB" id="941984at2"/>
<keyword evidence="2" id="KW-0812">Transmembrane</keyword>
<dbReference type="Proteomes" id="UP000434850">
    <property type="component" value="Unassembled WGS sequence"/>
</dbReference>
<evidence type="ECO:0000259" key="3">
    <source>
        <dbReference type="Pfam" id="PF18917"/>
    </source>
</evidence>
<evidence type="ECO:0000256" key="1">
    <source>
        <dbReference type="SAM" id="MobiDB-lite"/>
    </source>
</evidence>
<accession>A0A6I4I6V1</accession>
<gene>
    <name evidence="4" type="ORF">GO816_07125</name>
</gene>
<keyword evidence="2" id="KW-0472">Membrane</keyword>
<evidence type="ECO:0000313" key="5">
    <source>
        <dbReference type="Proteomes" id="UP000434850"/>
    </source>
</evidence>
<keyword evidence="2" id="KW-1133">Transmembrane helix</keyword>
<feature type="transmembrane region" description="Helical" evidence="2">
    <location>
        <begin position="34"/>
        <end position="51"/>
    </location>
</feature>